<dbReference type="Proteomes" id="UP001156882">
    <property type="component" value="Unassembled WGS sequence"/>
</dbReference>
<comment type="caution">
    <text evidence="1">The sequence shown here is derived from an EMBL/GenBank/DDBJ whole genome shotgun (WGS) entry which is preliminary data.</text>
</comment>
<gene>
    <name evidence="1" type="ORF">GCM10007874_09130</name>
</gene>
<dbReference type="RefSeq" id="WP_284310731.1">
    <property type="nucleotide sequence ID" value="NZ_BSPC01000007.1"/>
</dbReference>
<proteinExistence type="predicted"/>
<accession>A0ABQ6CBZ7</accession>
<dbReference type="EMBL" id="BSPC01000007">
    <property type="protein sequence ID" value="GLS17897.1"/>
    <property type="molecule type" value="Genomic_DNA"/>
</dbReference>
<organism evidence="1 2">
    <name type="scientific">Labrys miyagiensis</name>
    <dbReference type="NCBI Taxonomy" id="346912"/>
    <lineage>
        <taxon>Bacteria</taxon>
        <taxon>Pseudomonadati</taxon>
        <taxon>Pseudomonadota</taxon>
        <taxon>Alphaproteobacteria</taxon>
        <taxon>Hyphomicrobiales</taxon>
        <taxon>Xanthobacteraceae</taxon>
        <taxon>Labrys</taxon>
    </lineage>
</organism>
<keyword evidence="2" id="KW-1185">Reference proteome</keyword>
<evidence type="ECO:0000313" key="2">
    <source>
        <dbReference type="Proteomes" id="UP001156882"/>
    </source>
</evidence>
<protein>
    <submittedName>
        <fullName evidence="1">Uncharacterized protein</fullName>
    </submittedName>
</protein>
<evidence type="ECO:0000313" key="1">
    <source>
        <dbReference type="EMBL" id="GLS17897.1"/>
    </source>
</evidence>
<sequence length="95" mass="10551">MNAFFGPWLDNYNSILKLNVEAQQVISLRVMKLAHGGRRSEIESQRMISEKLAALAEAQIGMLTDIATGQGLLAPGRAIAVFQRQVSANRRRLSR</sequence>
<name>A0ABQ6CBZ7_9HYPH</name>
<reference evidence="2" key="1">
    <citation type="journal article" date="2019" name="Int. J. Syst. Evol. Microbiol.">
        <title>The Global Catalogue of Microorganisms (GCM) 10K type strain sequencing project: providing services to taxonomists for standard genome sequencing and annotation.</title>
        <authorList>
            <consortium name="The Broad Institute Genomics Platform"/>
            <consortium name="The Broad Institute Genome Sequencing Center for Infectious Disease"/>
            <person name="Wu L."/>
            <person name="Ma J."/>
        </authorList>
    </citation>
    <scope>NUCLEOTIDE SEQUENCE [LARGE SCALE GENOMIC DNA]</scope>
    <source>
        <strain evidence="2">NBRC 101365</strain>
    </source>
</reference>